<protein>
    <submittedName>
        <fullName evidence="1">Uncharacterized protein</fullName>
    </submittedName>
</protein>
<reference evidence="2" key="1">
    <citation type="journal article" date="2023" name="G3 (Bethesda)">
        <title>Genome assembly and association tests identify interacting loci associated with vigor, precocity, and sex in interspecific pistachio rootstocks.</title>
        <authorList>
            <person name="Palmer W."/>
            <person name="Jacygrad E."/>
            <person name="Sagayaradj S."/>
            <person name="Cavanaugh K."/>
            <person name="Han R."/>
            <person name="Bertier L."/>
            <person name="Beede B."/>
            <person name="Kafkas S."/>
            <person name="Golino D."/>
            <person name="Preece J."/>
            <person name="Michelmore R."/>
        </authorList>
    </citation>
    <scope>NUCLEOTIDE SEQUENCE [LARGE SCALE GENOMIC DNA]</scope>
</reference>
<dbReference type="Proteomes" id="UP001164250">
    <property type="component" value="Chromosome 3"/>
</dbReference>
<dbReference type="EMBL" id="CM047899">
    <property type="protein sequence ID" value="KAJ0101095.1"/>
    <property type="molecule type" value="Genomic_DNA"/>
</dbReference>
<organism evidence="1 2">
    <name type="scientific">Pistacia atlantica</name>
    <dbReference type="NCBI Taxonomy" id="434234"/>
    <lineage>
        <taxon>Eukaryota</taxon>
        <taxon>Viridiplantae</taxon>
        <taxon>Streptophyta</taxon>
        <taxon>Embryophyta</taxon>
        <taxon>Tracheophyta</taxon>
        <taxon>Spermatophyta</taxon>
        <taxon>Magnoliopsida</taxon>
        <taxon>eudicotyledons</taxon>
        <taxon>Gunneridae</taxon>
        <taxon>Pentapetalae</taxon>
        <taxon>rosids</taxon>
        <taxon>malvids</taxon>
        <taxon>Sapindales</taxon>
        <taxon>Anacardiaceae</taxon>
        <taxon>Pistacia</taxon>
    </lineage>
</organism>
<gene>
    <name evidence="1" type="ORF">Patl1_04620</name>
</gene>
<evidence type="ECO:0000313" key="2">
    <source>
        <dbReference type="Proteomes" id="UP001164250"/>
    </source>
</evidence>
<comment type="caution">
    <text evidence="1">The sequence shown here is derived from an EMBL/GenBank/DDBJ whole genome shotgun (WGS) entry which is preliminary data.</text>
</comment>
<accession>A0ACC1BQ74</accession>
<name>A0ACC1BQ74_9ROSI</name>
<sequence length="519" mass="57925">MAREQNLFELEAHYETDRDHLLKQKLSSISASTGVSENKSSCFECNICIDSARDPVVTLCGHLYCWACIYEWLHVPTSSQDDDKPQQNCPVCKANISLTSLVPLYCHGTSSSESESKKHSLGVAVPSRPPPMLNTSITSTTTSTTHRTPQLHSDLFQSRTQSLHNPQYFPHHYGGYAAIATSSLSGMATISFVNPLMGMFGGMVLERIFGSSVTSLSAYPSPHPLMTSSNRRIRRQEVEIDKSLNRNKLSPRLKFYTKSSPFLPAKDVLQTTLLSKSLQDLWKSLPHLDFDESDFTNEKSFTNFVDKFLLHRGNSISIIRLRLLCGFASRSCELETWISAAVTARVQELQLCSKYKAIGDGLPSSLFNCKSLVTLRLNIGYVVRFPDNFCFPNMKIVDFCDVHFGKNFSDQLLNSKNLEEIYFMHCRIDIDNSSSPSSLTVREDVVADDSHCSGTFPNLNKATIVLGKHPGKEEETGFCASKFIKTLSNCPMFCTYQTHVFRGVELSAGSLSYSRIPSG</sequence>
<keyword evidence="2" id="KW-1185">Reference proteome</keyword>
<evidence type="ECO:0000313" key="1">
    <source>
        <dbReference type="EMBL" id="KAJ0101095.1"/>
    </source>
</evidence>
<proteinExistence type="predicted"/>